<accession>A0A2M6WJ70</accession>
<feature type="short sequence motif" description="'KMSKS' region" evidence="9">
    <location>
        <begin position="609"/>
        <end position="613"/>
    </location>
</feature>
<dbReference type="SUPFAM" id="SSF52374">
    <property type="entry name" value="Nucleotidylyl transferase"/>
    <property type="match status" value="1"/>
</dbReference>
<dbReference type="SUPFAM" id="SSF47323">
    <property type="entry name" value="Anticodon-binding domain of a subclass of class I aminoacyl-tRNA synthetases"/>
    <property type="match status" value="1"/>
</dbReference>
<dbReference type="InterPro" id="IPR009008">
    <property type="entry name" value="Val/Leu/Ile-tRNA-synth_edit"/>
</dbReference>
<evidence type="ECO:0000256" key="8">
    <source>
        <dbReference type="ARBA" id="ARBA00047469"/>
    </source>
</evidence>
<keyword evidence="2 9" id="KW-0963">Cytoplasm</keyword>
<dbReference type="InterPro" id="IPR013155">
    <property type="entry name" value="M/V/L/I-tRNA-synth_anticd-bd"/>
</dbReference>
<evidence type="ECO:0000256" key="2">
    <source>
        <dbReference type="ARBA" id="ARBA00022490"/>
    </source>
</evidence>
<evidence type="ECO:0000313" key="15">
    <source>
        <dbReference type="Proteomes" id="UP000228635"/>
    </source>
</evidence>
<gene>
    <name evidence="9" type="primary">leuS</name>
    <name evidence="14" type="ORF">COU08_00375</name>
</gene>
<keyword evidence="3 9" id="KW-0436">Ligase</keyword>
<evidence type="ECO:0000259" key="13">
    <source>
        <dbReference type="Pfam" id="PF13603"/>
    </source>
</evidence>
<comment type="caution">
    <text evidence="14">The sequence shown here is derived from an EMBL/GenBank/DDBJ whole genome shotgun (WGS) entry which is preliminary data.</text>
</comment>
<feature type="binding site" evidence="9">
    <location>
        <position position="612"/>
    </location>
    <ligand>
        <name>ATP</name>
        <dbReference type="ChEBI" id="CHEBI:30616"/>
    </ligand>
</feature>
<dbReference type="InterPro" id="IPR014729">
    <property type="entry name" value="Rossmann-like_a/b/a_fold"/>
</dbReference>
<feature type="domain" description="Aminoacyl-tRNA synthetase class Ia" evidence="11">
    <location>
        <begin position="439"/>
        <end position="635"/>
    </location>
</feature>
<feature type="domain" description="Aminoacyl-tRNA synthetase class Ia" evidence="11">
    <location>
        <begin position="13"/>
        <end position="207"/>
    </location>
</feature>
<feature type="domain" description="Methionyl/Valyl/Leucyl/Isoleucyl-tRNA synthetase anticodon-binding" evidence="12">
    <location>
        <begin position="691"/>
        <end position="811"/>
    </location>
</feature>
<evidence type="ECO:0000256" key="4">
    <source>
        <dbReference type="ARBA" id="ARBA00022741"/>
    </source>
</evidence>
<name>A0A2M6WJ70_9BACT</name>
<reference evidence="15" key="1">
    <citation type="submission" date="2017-09" db="EMBL/GenBank/DDBJ databases">
        <title>Depth-based differentiation of microbial function through sediment-hosted aquifers and enrichment of novel symbionts in the deep terrestrial subsurface.</title>
        <authorList>
            <person name="Probst A.J."/>
            <person name="Ladd B."/>
            <person name="Jarett J.K."/>
            <person name="Geller-Mcgrath D.E."/>
            <person name="Sieber C.M.K."/>
            <person name="Emerson J.B."/>
            <person name="Anantharaman K."/>
            <person name="Thomas B.C."/>
            <person name="Malmstrom R."/>
            <person name="Stieglmeier M."/>
            <person name="Klingl A."/>
            <person name="Woyke T."/>
            <person name="Ryan C.M."/>
            <person name="Banfield J.F."/>
        </authorList>
    </citation>
    <scope>NUCLEOTIDE SEQUENCE [LARGE SCALE GENOMIC DNA]</scope>
</reference>
<dbReference type="PROSITE" id="PS00178">
    <property type="entry name" value="AA_TRNA_LIGASE_I"/>
    <property type="match status" value="1"/>
</dbReference>
<comment type="subcellular location">
    <subcellularLocation>
        <location evidence="9">Cytoplasm</location>
    </subcellularLocation>
</comment>
<dbReference type="GO" id="GO:0006429">
    <property type="term" value="P:leucyl-tRNA aminoacylation"/>
    <property type="evidence" value="ECO:0007669"/>
    <property type="project" value="UniProtKB-UniRule"/>
</dbReference>
<evidence type="ECO:0000313" key="14">
    <source>
        <dbReference type="EMBL" id="PIT92825.1"/>
    </source>
</evidence>
<dbReference type="SUPFAM" id="SSF50677">
    <property type="entry name" value="ValRS/IleRS/LeuRS editing domain"/>
    <property type="match status" value="1"/>
</dbReference>
<dbReference type="FunFam" id="3.40.50.620:FF:000003">
    <property type="entry name" value="Leucine--tRNA ligase"/>
    <property type="match status" value="1"/>
</dbReference>
<dbReference type="EMBL" id="PFBA01000006">
    <property type="protein sequence ID" value="PIT92825.1"/>
    <property type="molecule type" value="Genomic_DNA"/>
</dbReference>
<evidence type="ECO:0000259" key="12">
    <source>
        <dbReference type="Pfam" id="PF08264"/>
    </source>
</evidence>
<feature type="domain" description="Leucyl-tRNA synthetase editing" evidence="13">
    <location>
        <begin position="225"/>
        <end position="429"/>
    </location>
</feature>
<evidence type="ECO:0000256" key="10">
    <source>
        <dbReference type="RuleBase" id="RU363035"/>
    </source>
</evidence>
<keyword evidence="6 9" id="KW-0648">Protein biosynthesis</keyword>
<dbReference type="GO" id="GO:0004823">
    <property type="term" value="F:leucine-tRNA ligase activity"/>
    <property type="evidence" value="ECO:0007669"/>
    <property type="project" value="UniProtKB-UniRule"/>
</dbReference>
<protein>
    <recommendedName>
        <fullName evidence="9">Leucine--tRNA ligase</fullName>
        <ecNumber evidence="9">6.1.1.4</ecNumber>
    </recommendedName>
    <alternativeName>
        <fullName evidence="9">Leucyl-tRNA synthetase</fullName>
        <shortName evidence="9">LeuRS</shortName>
    </alternativeName>
</protein>
<dbReference type="NCBIfam" id="TIGR00396">
    <property type="entry name" value="leuS_bact"/>
    <property type="match status" value="1"/>
</dbReference>
<evidence type="ECO:0000256" key="6">
    <source>
        <dbReference type="ARBA" id="ARBA00022917"/>
    </source>
</evidence>
<dbReference type="Gene3D" id="3.40.50.620">
    <property type="entry name" value="HUPs"/>
    <property type="match status" value="2"/>
</dbReference>
<dbReference type="GO" id="GO:0002161">
    <property type="term" value="F:aminoacyl-tRNA deacylase activity"/>
    <property type="evidence" value="ECO:0007669"/>
    <property type="project" value="InterPro"/>
</dbReference>
<dbReference type="InterPro" id="IPR002302">
    <property type="entry name" value="Leu-tRNA-ligase"/>
</dbReference>
<evidence type="ECO:0000259" key="11">
    <source>
        <dbReference type="Pfam" id="PF00133"/>
    </source>
</evidence>
<dbReference type="Proteomes" id="UP000228635">
    <property type="component" value="Unassembled WGS sequence"/>
</dbReference>
<dbReference type="Gene3D" id="1.10.730.10">
    <property type="entry name" value="Isoleucyl-tRNA Synthetase, Domain 1"/>
    <property type="match status" value="1"/>
</dbReference>
<evidence type="ECO:0000256" key="5">
    <source>
        <dbReference type="ARBA" id="ARBA00022840"/>
    </source>
</evidence>
<dbReference type="GO" id="GO:0005829">
    <property type="term" value="C:cytosol"/>
    <property type="evidence" value="ECO:0007669"/>
    <property type="project" value="TreeGrafter"/>
</dbReference>
<dbReference type="HAMAP" id="MF_00049_B">
    <property type="entry name" value="Leu_tRNA_synth_B"/>
    <property type="match status" value="1"/>
</dbReference>
<dbReference type="Pfam" id="PF08264">
    <property type="entry name" value="Anticodon_1"/>
    <property type="match status" value="1"/>
</dbReference>
<dbReference type="InterPro" id="IPR009080">
    <property type="entry name" value="tRNAsynth_Ia_anticodon-bd"/>
</dbReference>
<dbReference type="PANTHER" id="PTHR43740:SF2">
    <property type="entry name" value="LEUCINE--TRNA LIGASE, MITOCHONDRIAL"/>
    <property type="match status" value="1"/>
</dbReference>
<comment type="catalytic activity">
    <reaction evidence="8 9">
        <text>tRNA(Leu) + L-leucine + ATP = L-leucyl-tRNA(Leu) + AMP + diphosphate</text>
        <dbReference type="Rhea" id="RHEA:11688"/>
        <dbReference type="Rhea" id="RHEA-COMP:9613"/>
        <dbReference type="Rhea" id="RHEA-COMP:9622"/>
        <dbReference type="ChEBI" id="CHEBI:30616"/>
        <dbReference type="ChEBI" id="CHEBI:33019"/>
        <dbReference type="ChEBI" id="CHEBI:57427"/>
        <dbReference type="ChEBI" id="CHEBI:78442"/>
        <dbReference type="ChEBI" id="CHEBI:78494"/>
        <dbReference type="ChEBI" id="CHEBI:456215"/>
        <dbReference type="EC" id="6.1.1.4"/>
    </reaction>
</comment>
<evidence type="ECO:0000256" key="3">
    <source>
        <dbReference type="ARBA" id="ARBA00022598"/>
    </source>
</evidence>
<dbReference type="EC" id="6.1.1.4" evidence="9"/>
<proteinExistence type="inferred from homology"/>
<dbReference type="PRINTS" id="PR00985">
    <property type="entry name" value="TRNASYNTHLEU"/>
</dbReference>
<dbReference type="Pfam" id="PF00133">
    <property type="entry name" value="tRNA-synt_1"/>
    <property type="match status" value="2"/>
</dbReference>
<dbReference type="FunFam" id="1.10.730.10:FF:000002">
    <property type="entry name" value="Leucine--tRNA ligase"/>
    <property type="match status" value="1"/>
</dbReference>
<sequence>MNGYNPKEIEQRWQKRWIEEKTYKAEEKSSKEKYYQLETFPYPSAAGLHVGHPKGYIAEDIHARFMRMKGKEVLYTMGWDAFGLPTENYAIKIGKSPKEVAEENIKNFKRQVQMFGLSYDWDREINSSSPEYYKWTQWLFIQLFKKGLAYRKKANVNWCPSCKTVLANEQVVDGACERCKTIVEQKEMEQWFLKITDYAERLINDLNSPVGELDWPEPTIKRQLDWIGKSVGVSITFPLASIPGQDDGKHSVEIFTTRPDTLFGATFIVISPELAEKWINVGWQAPEEVRNYIKESLKGTERERLENADDKTGVDTGIKAVNPGTKEKIPVWVADYVLGSYGTGAIMAVPAHDDRDLQFAKKFKLPIKKVIEPETPQTVARNAEDIAMEVGSEIKVVSECYGGEGTLVNSGDFNGKTSESARKLITDKVDGKEKTQYKLRDWSVSRQRYWGTPVPVIHCEKCALQDPSGQGIVPVPEDQLPVLLPELEDYRPKGVPPLASSEEFINIPCPKCGGQARRDPETLDTFVDSSWYFLRYTDPHNEEQPFEKLKVNHWMPVDLYVIGAEHTVLHLLYARFITKFLHDEGYLNTIEPFLKLRHVGLIQGSDGQKMSKSRGNVVNPDEVVGEFGVDAFRLYEMFMGPFEHGQPWDPQGILGTERFLKKIWTYVEIWKKNYEADGGKGYDEQNTNGEIEKLLNKTIKKVEEDIKSFSFNTAISALMIFTNKIREELSTGFKKNTPLTILQLEKFIKILHPFAPHITQELWEQLGNDTTLTFEPWSQYDEKLLKEETITIAIQINGKTRDTVHVQRGSSKEDVEKVVLENTIVQKWIKDSEIEKFIFVPDRLVNICLKE</sequence>
<dbReference type="Pfam" id="PF13603">
    <property type="entry name" value="tRNA-synt_1_2"/>
    <property type="match status" value="1"/>
</dbReference>
<comment type="caution">
    <text evidence="9">Lacks conserved residue(s) required for the propagation of feature annotation.</text>
</comment>
<evidence type="ECO:0000256" key="7">
    <source>
        <dbReference type="ARBA" id="ARBA00023146"/>
    </source>
</evidence>
<dbReference type="GO" id="GO:0005524">
    <property type="term" value="F:ATP binding"/>
    <property type="evidence" value="ECO:0007669"/>
    <property type="project" value="UniProtKB-UniRule"/>
</dbReference>
<dbReference type="InterPro" id="IPR025709">
    <property type="entry name" value="Leu_tRNA-synth_edit"/>
</dbReference>
<evidence type="ECO:0000256" key="1">
    <source>
        <dbReference type="ARBA" id="ARBA00005594"/>
    </source>
</evidence>
<keyword evidence="5 9" id="KW-0067">ATP-binding</keyword>
<dbReference type="InterPro" id="IPR001412">
    <property type="entry name" value="aa-tRNA-synth_I_CS"/>
</dbReference>
<keyword evidence="7 9" id="KW-0030">Aminoacyl-tRNA synthetase</keyword>
<comment type="similarity">
    <text evidence="1 9 10">Belongs to the class-I aminoacyl-tRNA synthetase family.</text>
</comment>
<keyword evidence="4 9" id="KW-0547">Nucleotide-binding</keyword>
<evidence type="ECO:0000256" key="9">
    <source>
        <dbReference type="HAMAP-Rule" id="MF_00049"/>
    </source>
</evidence>
<organism evidence="14 15">
    <name type="scientific">Candidatus Harrisonbacteria bacterium CG10_big_fil_rev_8_21_14_0_10_42_17</name>
    <dbReference type="NCBI Taxonomy" id="1974584"/>
    <lineage>
        <taxon>Bacteria</taxon>
        <taxon>Candidatus Harrisoniibacteriota</taxon>
    </lineage>
</organism>
<dbReference type="InterPro" id="IPR002300">
    <property type="entry name" value="aa-tRNA-synth_Ia"/>
</dbReference>
<dbReference type="CDD" id="cd07958">
    <property type="entry name" value="Anticodon_Ia_Leu_BEm"/>
    <property type="match status" value="1"/>
</dbReference>
<dbReference type="AlphaFoldDB" id="A0A2M6WJ70"/>
<dbReference type="PANTHER" id="PTHR43740">
    <property type="entry name" value="LEUCYL-TRNA SYNTHETASE"/>
    <property type="match status" value="1"/>
</dbReference>